<feature type="domain" description="Glycosyl hydrolase family 36 C-terminal" evidence="8">
    <location>
        <begin position="637"/>
        <end position="718"/>
    </location>
</feature>
<dbReference type="Proteomes" id="UP000823933">
    <property type="component" value="Unassembled WGS sequence"/>
</dbReference>
<dbReference type="PANTHER" id="PTHR43053:SF3">
    <property type="entry name" value="ALPHA-GALACTOSIDASE C-RELATED"/>
    <property type="match status" value="1"/>
</dbReference>
<evidence type="ECO:0000256" key="3">
    <source>
        <dbReference type="ARBA" id="ARBA00022801"/>
    </source>
</evidence>
<feature type="binding site" evidence="7">
    <location>
        <position position="185"/>
    </location>
    <ligand>
        <name>substrate</name>
    </ligand>
</feature>
<dbReference type="InterPro" id="IPR002252">
    <property type="entry name" value="Glyco_hydro_36"/>
</dbReference>
<dbReference type="AlphaFoldDB" id="A0A9D1Q9A9"/>
<feature type="active site" description="Proton donor" evidence="6">
    <location>
        <position position="535"/>
    </location>
</feature>
<evidence type="ECO:0000256" key="7">
    <source>
        <dbReference type="PIRSR" id="PIRSR005536-2"/>
    </source>
</evidence>
<reference evidence="10" key="2">
    <citation type="submission" date="2021-04" db="EMBL/GenBank/DDBJ databases">
        <authorList>
            <person name="Gilroy R."/>
        </authorList>
    </citation>
    <scope>NUCLEOTIDE SEQUENCE</scope>
    <source>
        <strain evidence="10">ChiHcolR34-3080</strain>
    </source>
</reference>
<feature type="binding site" evidence="7">
    <location>
        <position position="535"/>
    </location>
    <ligand>
        <name>substrate</name>
    </ligand>
</feature>
<dbReference type="PANTHER" id="PTHR43053">
    <property type="entry name" value="GLYCOSIDASE FAMILY 31"/>
    <property type="match status" value="1"/>
</dbReference>
<dbReference type="PROSITE" id="PS00512">
    <property type="entry name" value="ALPHA_GALACTOSIDASE"/>
    <property type="match status" value="1"/>
</dbReference>
<dbReference type="SUPFAM" id="SSF51445">
    <property type="entry name" value="(Trans)glycosidases"/>
    <property type="match status" value="1"/>
</dbReference>
<dbReference type="InterPro" id="IPR013780">
    <property type="entry name" value="Glyco_hydro_b"/>
</dbReference>
<dbReference type="InterPro" id="IPR000111">
    <property type="entry name" value="Glyco_hydro_27/36_CS"/>
</dbReference>
<feature type="domain" description="Glycosyl hydrolase family 36 N-terminal" evidence="9">
    <location>
        <begin position="26"/>
        <end position="270"/>
    </location>
</feature>
<feature type="binding site" evidence="7">
    <location>
        <position position="430"/>
    </location>
    <ligand>
        <name>substrate</name>
    </ligand>
</feature>
<comment type="caution">
    <text evidence="10">The sequence shown here is derived from an EMBL/GenBank/DDBJ whole genome shotgun (WGS) entry which is preliminary data.</text>
</comment>
<dbReference type="Gene3D" id="3.20.20.70">
    <property type="entry name" value="Aldolase class I"/>
    <property type="match status" value="1"/>
</dbReference>
<evidence type="ECO:0000256" key="6">
    <source>
        <dbReference type="PIRSR" id="PIRSR005536-1"/>
    </source>
</evidence>
<dbReference type="EC" id="3.2.1.22" evidence="2 5"/>
<name>A0A9D1Q9A9_9FIRM</name>
<evidence type="ECO:0000256" key="2">
    <source>
        <dbReference type="ARBA" id="ARBA00012755"/>
    </source>
</evidence>
<dbReference type="Gene3D" id="2.70.98.60">
    <property type="entry name" value="alpha-galactosidase from lactobacil brevis"/>
    <property type="match status" value="1"/>
</dbReference>
<accession>A0A9D1Q9A9</accession>
<dbReference type="Pfam" id="PF02065">
    <property type="entry name" value="Melibiase"/>
    <property type="match status" value="1"/>
</dbReference>
<dbReference type="CDD" id="cd14791">
    <property type="entry name" value="GH36"/>
    <property type="match status" value="1"/>
</dbReference>
<evidence type="ECO:0000313" key="11">
    <source>
        <dbReference type="Proteomes" id="UP000823933"/>
    </source>
</evidence>
<organism evidence="10 11">
    <name type="scientific">Candidatus Faecalibacterium intestinigallinarum</name>
    <dbReference type="NCBI Taxonomy" id="2838581"/>
    <lineage>
        <taxon>Bacteria</taxon>
        <taxon>Bacillati</taxon>
        <taxon>Bacillota</taxon>
        <taxon>Clostridia</taxon>
        <taxon>Eubacteriales</taxon>
        <taxon>Oscillospiraceae</taxon>
        <taxon>Faecalibacterium</taxon>
    </lineage>
</organism>
<evidence type="ECO:0000313" key="10">
    <source>
        <dbReference type="EMBL" id="HIW07980.1"/>
    </source>
</evidence>
<evidence type="ECO:0000259" key="9">
    <source>
        <dbReference type="Pfam" id="PF16875"/>
    </source>
</evidence>
<dbReference type="Pfam" id="PF16874">
    <property type="entry name" value="Glyco_hydro_36C"/>
    <property type="match status" value="1"/>
</dbReference>
<evidence type="ECO:0000256" key="4">
    <source>
        <dbReference type="ARBA" id="ARBA00023295"/>
    </source>
</evidence>
<dbReference type="PIRSF" id="PIRSF005536">
    <property type="entry name" value="Agal"/>
    <property type="match status" value="1"/>
</dbReference>
<feature type="binding site" evidence="7">
    <location>
        <position position="513"/>
    </location>
    <ligand>
        <name>substrate</name>
    </ligand>
</feature>
<dbReference type="GO" id="GO:0004557">
    <property type="term" value="F:alpha-galactosidase activity"/>
    <property type="evidence" value="ECO:0007669"/>
    <property type="project" value="UniProtKB-UniRule"/>
</dbReference>
<gene>
    <name evidence="10" type="ORF">H9890_01095</name>
</gene>
<feature type="active site" description="Nucleophile" evidence="6">
    <location>
        <position position="465"/>
    </location>
</feature>
<dbReference type="Pfam" id="PF16875">
    <property type="entry name" value="Glyco_hydro_36N"/>
    <property type="match status" value="1"/>
</dbReference>
<dbReference type="GO" id="GO:0016052">
    <property type="term" value="P:carbohydrate catabolic process"/>
    <property type="evidence" value="ECO:0007669"/>
    <property type="project" value="InterPro"/>
</dbReference>
<dbReference type="InterPro" id="IPR031705">
    <property type="entry name" value="Glyco_hydro_36_C"/>
</dbReference>
<dbReference type="EMBL" id="DXHQ01000013">
    <property type="protein sequence ID" value="HIW07980.1"/>
    <property type="molecule type" value="Genomic_DNA"/>
</dbReference>
<evidence type="ECO:0000256" key="5">
    <source>
        <dbReference type="PIRNR" id="PIRNR005536"/>
    </source>
</evidence>
<proteinExistence type="inferred from homology"/>
<dbReference type="InterPro" id="IPR031704">
    <property type="entry name" value="Glyco_hydro_36_N"/>
</dbReference>
<protein>
    <recommendedName>
        <fullName evidence="2 5">Alpha-galactosidase</fullName>
        <ecNumber evidence="2 5">3.2.1.22</ecNumber>
    </recommendedName>
</protein>
<dbReference type="Gene3D" id="2.60.40.1180">
    <property type="entry name" value="Golgi alpha-mannosidase II"/>
    <property type="match status" value="1"/>
</dbReference>
<dbReference type="InterPro" id="IPR017853">
    <property type="entry name" value="GH"/>
</dbReference>
<dbReference type="FunFam" id="3.20.20.70:FF:000118">
    <property type="entry name" value="Alpha-galactosidase"/>
    <property type="match status" value="1"/>
</dbReference>
<dbReference type="InterPro" id="IPR013785">
    <property type="entry name" value="Aldolase_TIM"/>
</dbReference>
<dbReference type="InterPro" id="IPR038417">
    <property type="entry name" value="Alpga-gal_N_sf"/>
</dbReference>
<keyword evidence="3 5" id="KW-0378">Hydrolase</keyword>
<dbReference type="InterPro" id="IPR050985">
    <property type="entry name" value="Alpha-glycosidase_related"/>
</dbReference>
<comment type="catalytic activity">
    <reaction evidence="1 5">
        <text>Hydrolysis of terminal, non-reducing alpha-D-galactose residues in alpha-D-galactosides, including galactose oligosaccharides, galactomannans and galactolipids.</text>
        <dbReference type="EC" id="3.2.1.22"/>
    </reaction>
</comment>
<keyword evidence="4 5" id="KW-0326">Glycosidase</keyword>
<dbReference type="PRINTS" id="PR00743">
    <property type="entry name" value="GLHYDRLASE36"/>
</dbReference>
<comment type="similarity">
    <text evidence="5">Belongs to the glycosyl hydrolase.</text>
</comment>
<feature type="binding site" evidence="7">
    <location>
        <begin position="353"/>
        <end position="354"/>
    </location>
    <ligand>
        <name>substrate</name>
    </ligand>
</feature>
<sequence length="727" mass="79342">MIVQNGTCYTLHTAHTSYQLAAGPGGMLLHTYYGPRLPDGAPNLADSRPPHGDPGCWTDLLPKEFSAPGTADNRTAPCLPEYADGSEAADLLFVSARMQKGKPALPGLPMFRDGDGVETLCVTLRDEFGLEVELRYTVYEAEELITRSAVYKNAGEKPLTLHKAASLCLDFAPGCYDLITLNGTWAAERTPERAPLRCGVQSVGSARGVPGHAHNPAAILCAPDATETAGECWGFAFVYSGNFLIEAERCDAGERLVIGIHPYHFHWTLAPGESFAAPEAAMVYADGGLGQMSRRFHNAIRTRLLPPRWQDMQAPRPVLLNSWEAFYFDFDEERLVQLAAAAQKAGIDLFVLDDGWFKGRSDTSSSLGDWAEDEAKLPDGLPGLCRRVGELGLDLGLWVEPEAVSPDSDLYRAHPDWAFAVPGRRPLEIRRQYTLDFSRPEVVDAVWQQLERVLRSCPIRYLKWDMNRSLADVYSAALPAARQGEVYHRYVLGVYELQRRVTETFPDLLLENCAGGGARFDCGMLYYSPQIWCSDNTDARARLLIQYGTSLIYPGCVMGAHYSAVPNHCTGHLSTMEARMAAALFGTFGFELDLTGYSEEELAALRPYVAWYKAHGGLVRGGELYRLANPDVSALGAAWMVAAPDGSEAAVFAVGDALGGAHGPASLNSLPRLPLRGLDAAALYADEAGERYTGAQLMAAGLPLPGARGQTPACIWYLRRVDAHMDE</sequence>
<evidence type="ECO:0000259" key="8">
    <source>
        <dbReference type="Pfam" id="PF16874"/>
    </source>
</evidence>
<feature type="binding site" evidence="7">
    <location>
        <begin position="463"/>
        <end position="467"/>
    </location>
    <ligand>
        <name>substrate</name>
    </ligand>
</feature>
<reference evidence="10" key="1">
    <citation type="journal article" date="2021" name="PeerJ">
        <title>Extensive microbial diversity within the chicken gut microbiome revealed by metagenomics and culture.</title>
        <authorList>
            <person name="Gilroy R."/>
            <person name="Ravi A."/>
            <person name="Getino M."/>
            <person name="Pursley I."/>
            <person name="Horton D.L."/>
            <person name="Alikhan N.F."/>
            <person name="Baker D."/>
            <person name="Gharbi K."/>
            <person name="Hall N."/>
            <person name="Watson M."/>
            <person name="Adriaenssens E.M."/>
            <person name="Foster-Nyarko E."/>
            <person name="Jarju S."/>
            <person name="Secka A."/>
            <person name="Antonio M."/>
            <person name="Oren A."/>
            <person name="Chaudhuri R.R."/>
            <person name="La Ragione R."/>
            <person name="Hildebrand F."/>
            <person name="Pallen M.J."/>
        </authorList>
    </citation>
    <scope>NUCLEOTIDE SEQUENCE</scope>
    <source>
        <strain evidence="10">ChiHcolR34-3080</strain>
    </source>
</reference>
<evidence type="ECO:0000256" key="1">
    <source>
        <dbReference type="ARBA" id="ARBA00001255"/>
    </source>
</evidence>